<evidence type="ECO:0008006" key="3">
    <source>
        <dbReference type="Google" id="ProtNLM"/>
    </source>
</evidence>
<name>A0ABT7I7X9_9GAMM</name>
<evidence type="ECO:0000313" key="2">
    <source>
        <dbReference type="Proteomes" id="UP001227964"/>
    </source>
</evidence>
<gene>
    <name evidence="1" type="ORF">QPM17_03685</name>
</gene>
<evidence type="ECO:0000313" key="1">
    <source>
        <dbReference type="EMBL" id="MDL0430210.1"/>
    </source>
</evidence>
<protein>
    <recommendedName>
        <fullName evidence="3">CopG-like ribbon-helix-helix domain-containing protein</fullName>
    </recommendedName>
</protein>
<keyword evidence="2" id="KW-1185">Reference proteome</keyword>
<comment type="caution">
    <text evidence="1">The sequence shown here is derived from an EMBL/GenBank/DDBJ whole genome shotgun (WGS) entry which is preliminary data.</text>
</comment>
<dbReference type="Proteomes" id="UP001227964">
    <property type="component" value="Unassembled WGS sequence"/>
</dbReference>
<proteinExistence type="predicted"/>
<reference evidence="1 2" key="1">
    <citation type="submission" date="2023-06" db="EMBL/GenBank/DDBJ databases">
        <title>Marinobacter azerbaijanicus a moderately halophilic, isolated from Urmia Lake in Azerbaijan region of Iran.</title>
        <authorList>
            <person name="Sanchez-Porro C."/>
            <person name="Aghdam E.M."/>
            <person name="Saheb S.M."/>
            <person name="Tarhriz V."/>
            <person name="Kazemi E."/>
            <person name="Ammozegar M.A."/>
            <person name="Ventosa A."/>
            <person name="Hejazi M.S."/>
        </authorList>
    </citation>
    <scope>NUCLEOTIDE SEQUENCE [LARGE SCALE GENOMIC DNA]</scope>
    <source>
        <strain evidence="1 2">TBZ242</strain>
    </source>
</reference>
<organism evidence="1 2">
    <name type="scientific">Marinobacter azerbaijanicus</name>
    <dbReference type="NCBI Taxonomy" id="3050455"/>
    <lineage>
        <taxon>Bacteria</taxon>
        <taxon>Pseudomonadati</taxon>
        <taxon>Pseudomonadota</taxon>
        <taxon>Gammaproteobacteria</taxon>
        <taxon>Pseudomonadales</taxon>
        <taxon>Marinobacteraceae</taxon>
        <taxon>Marinobacter</taxon>
    </lineage>
</organism>
<sequence>MSKYPAHINVKLSADILEEVEQYRAELERYMKQPVNRSVAVRMLIVSGLENEKKKPKG</sequence>
<dbReference type="EMBL" id="JASSVS010000002">
    <property type="protein sequence ID" value="MDL0430210.1"/>
    <property type="molecule type" value="Genomic_DNA"/>
</dbReference>
<accession>A0ABT7I7X9</accession>
<dbReference type="RefSeq" id="WP_285388882.1">
    <property type="nucleotide sequence ID" value="NZ_JASSVS010000002.1"/>
</dbReference>